<evidence type="ECO:0000256" key="4">
    <source>
        <dbReference type="ARBA" id="ARBA00023163"/>
    </source>
</evidence>
<reference evidence="6" key="1">
    <citation type="journal article" date="2014" name="Int. J. Syst. Evol. Microbiol.">
        <title>Complete genome sequence of Corynebacterium casei LMG S-19264T (=DSM 44701T), isolated from a smear-ripened cheese.</title>
        <authorList>
            <consortium name="US DOE Joint Genome Institute (JGI-PGF)"/>
            <person name="Walter F."/>
            <person name="Albersmeier A."/>
            <person name="Kalinowski J."/>
            <person name="Ruckert C."/>
        </authorList>
    </citation>
    <scope>NUCLEOTIDE SEQUENCE</scope>
    <source>
        <strain evidence="6">CGMCC 1.15254</strain>
    </source>
</reference>
<dbReference type="PRINTS" id="PR00039">
    <property type="entry name" value="HTHLYSR"/>
</dbReference>
<dbReference type="PANTHER" id="PTHR30537:SF5">
    <property type="entry name" value="HTH-TYPE TRANSCRIPTIONAL ACTIVATOR TTDR-RELATED"/>
    <property type="match status" value="1"/>
</dbReference>
<evidence type="ECO:0000256" key="1">
    <source>
        <dbReference type="ARBA" id="ARBA00009437"/>
    </source>
</evidence>
<dbReference type="GO" id="GO:0043565">
    <property type="term" value="F:sequence-specific DNA binding"/>
    <property type="evidence" value="ECO:0007669"/>
    <property type="project" value="TreeGrafter"/>
</dbReference>
<dbReference type="InterPro" id="IPR036390">
    <property type="entry name" value="WH_DNA-bd_sf"/>
</dbReference>
<dbReference type="AlphaFoldDB" id="A0A917BZJ6"/>
<dbReference type="GO" id="GO:0003700">
    <property type="term" value="F:DNA-binding transcription factor activity"/>
    <property type="evidence" value="ECO:0007669"/>
    <property type="project" value="InterPro"/>
</dbReference>
<name>A0A917BZJ6_9PROT</name>
<reference evidence="6" key="2">
    <citation type="submission" date="2020-09" db="EMBL/GenBank/DDBJ databases">
        <authorList>
            <person name="Sun Q."/>
            <person name="Zhou Y."/>
        </authorList>
    </citation>
    <scope>NUCLEOTIDE SEQUENCE</scope>
    <source>
        <strain evidence="6">CGMCC 1.15254</strain>
    </source>
</reference>
<comment type="caution">
    <text evidence="6">The sequence shown here is derived from an EMBL/GenBank/DDBJ whole genome shotgun (WGS) entry which is preliminary data.</text>
</comment>
<evidence type="ECO:0000256" key="2">
    <source>
        <dbReference type="ARBA" id="ARBA00023015"/>
    </source>
</evidence>
<keyword evidence="3" id="KW-0238">DNA-binding</keyword>
<dbReference type="RefSeq" id="WP_188663021.1">
    <property type="nucleotide sequence ID" value="NZ_BMHV01000007.1"/>
</dbReference>
<evidence type="ECO:0000259" key="5">
    <source>
        <dbReference type="PROSITE" id="PS50931"/>
    </source>
</evidence>
<gene>
    <name evidence="6" type="ORF">GCM10011332_13240</name>
</gene>
<keyword evidence="2" id="KW-0805">Transcription regulation</keyword>
<dbReference type="Gene3D" id="1.10.10.10">
    <property type="entry name" value="Winged helix-like DNA-binding domain superfamily/Winged helix DNA-binding domain"/>
    <property type="match status" value="1"/>
</dbReference>
<dbReference type="SUPFAM" id="SSF46785">
    <property type="entry name" value="Winged helix' DNA-binding domain"/>
    <property type="match status" value="1"/>
</dbReference>
<dbReference type="CDD" id="cd08422">
    <property type="entry name" value="PBP2_CrgA_like"/>
    <property type="match status" value="1"/>
</dbReference>
<feature type="domain" description="HTH lysR-type" evidence="5">
    <location>
        <begin position="1"/>
        <end position="59"/>
    </location>
</feature>
<dbReference type="Pfam" id="PF03466">
    <property type="entry name" value="LysR_substrate"/>
    <property type="match status" value="1"/>
</dbReference>
<dbReference type="FunFam" id="3.40.190.290:FF:000001">
    <property type="entry name" value="Transcriptional regulator, LysR family"/>
    <property type="match status" value="1"/>
</dbReference>
<dbReference type="SUPFAM" id="SSF53850">
    <property type="entry name" value="Periplasmic binding protein-like II"/>
    <property type="match status" value="1"/>
</dbReference>
<dbReference type="InterPro" id="IPR058163">
    <property type="entry name" value="LysR-type_TF_proteobact-type"/>
</dbReference>
<comment type="similarity">
    <text evidence="1">Belongs to the LysR transcriptional regulatory family.</text>
</comment>
<dbReference type="FunFam" id="1.10.10.10:FF:000001">
    <property type="entry name" value="LysR family transcriptional regulator"/>
    <property type="match status" value="1"/>
</dbReference>
<organism evidence="6 7">
    <name type="scientific">Terasakiella brassicae</name>
    <dbReference type="NCBI Taxonomy" id="1634917"/>
    <lineage>
        <taxon>Bacteria</taxon>
        <taxon>Pseudomonadati</taxon>
        <taxon>Pseudomonadota</taxon>
        <taxon>Alphaproteobacteria</taxon>
        <taxon>Rhodospirillales</taxon>
        <taxon>Terasakiellaceae</taxon>
        <taxon>Terasakiella</taxon>
    </lineage>
</organism>
<keyword evidence="4" id="KW-0804">Transcription</keyword>
<keyword evidence="7" id="KW-1185">Reference proteome</keyword>
<dbReference type="EMBL" id="BMHV01000007">
    <property type="protein sequence ID" value="GGF60811.1"/>
    <property type="molecule type" value="Genomic_DNA"/>
</dbReference>
<evidence type="ECO:0000313" key="6">
    <source>
        <dbReference type="EMBL" id="GGF60811.1"/>
    </source>
</evidence>
<dbReference type="InterPro" id="IPR036388">
    <property type="entry name" value="WH-like_DNA-bd_sf"/>
</dbReference>
<sequence length="305" mass="34728">MTKETQMNIFTQAVKEGSFSSAARSLHLTPSAVSKQINALEDRLGVRLLNRTTRKIHLTEAGARYLEHCQRILIDIENAESEVGGMRDSPRGLLRVNAPVVMGARRIAPLLVEFKERYPDIKIEMNLSDHRVDLMESGDDVALRIGDELYDSSMIARRICRLRRIVYAAPSYLDKYGEPQTPEELLDHNCITYNEPAYLNDWPFINCPGPKLIHVSGSFLSNNGEAHHYAALQGLGIARLATLLCGERIQSGDLVEILRDYEPPSRVYFWAIYPQNRYVAPKLRVFLDFLLEKLSPIPPWDQYET</sequence>
<accession>A0A917BZJ6</accession>
<dbReference type="PANTHER" id="PTHR30537">
    <property type="entry name" value="HTH-TYPE TRANSCRIPTIONAL REGULATOR"/>
    <property type="match status" value="1"/>
</dbReference>
<evidence type="ECO:0000313" key="7">
    <source>
        <dbReference type="Proteomes" id="UP000632498"/>
    </source>
</evidence>
<evidence type="ECO:0000256" key="3">
    <source>
        <dbReference type="ARBA" id="ARBA00023125"/>
    </source>
</evidence>
<dbReference type="InterPro" id="IPR005119">
    <property type="entry name" value="LysR_subst-bd"/>
</dbReference>
<dbReference type="PROSITE" id="PS50931">
    <property type="entry name" value="HTH_LYSR"/>
    <property type="match status" value="1"/>
</dbReference>
<dbReference type="Pfam" id="PF00126">
    <property type="entry name" value="HTH_1"/>
    <property type="match status" value="1"/>
</dbReference>
<dbReference type="GO" id="GO:0006351">
    <property type="term" value="P:DNA-templated transcription"/>
    <property type="evidence" value="ECO:0007669"/>
    <property type="project" value="TreeGrafter"/>
</dbReference>
<proteinExistence type="inferred from homology"/>
<dbReference type="Proteomes" id="UP000632498">
    <property type="component" value="Unassembled WGS sequence"/>
</dbReference>
<dbReference type="InterPro" id="IPR000847">
    <property type="entry name" value="LysR_HTH_N"/>
</dbReference>
<protein>
    <submittedName>
        <fullName evidence="6">Transcriptional regulator</fullName>
    </submittedName>
</protein>
<dbReference type="Gene3D" id="3.40.190.290">
    <property type="match status" value="1"/>
</dbReference>